<dbReference type="Proteomes" id="UP000646827">
    <property type="component" value="Unassembled WGS sequence"/>
</dbReference>
<dbReference type="SUPFAM" id="SSF117281">
    <property type="entry name" value="Kelch motif"/>
    <property type="match status" value="1"/>
</dbReference>
<keyword evidence="7" id="KW-1185">Reference proteome</keyword>
<feature type="region of interest" description="Disordered" evidence="3">
    <location>
        <begin position="413"/>
        <end position="454"/>
    </location>
</feature>
<dbReference type="InterPro" id="IPR015915">
    <property type="entry name" value="Kelch-typ_b-propeller"/>
</dbReference>
<evidence type="ECO:0000256" key="3">
    <source>
        <dbReference type="SAM" id="MobiDB-lite"/>
    </source>
</evidence>
<feature type="chain" id="PRO_5034654687" description="Kelch repeat protein" evidence="5">
    <location>
        <begin position="20"/>
        <end position="454"/>
    </location>
</feature>
<feature type="region of interest" description="Disordered" evidence="3">
    <location>
        <begin position="315"/>
        <end position="335"/>
    </location>
</feature>
<sequence>MRLLLSILSVAFIGLKVFAITPQTRYGGDSVLLNRRLYYFGGRPDNRANNPSTIQDLIYLDITKSFDVSVAQSEWQGVQVSDSLTAERNYVYAMGVIPEEESIMIYGGAGSNIIDDLLQHTVMVYNATSNRWQSLPEPQGSLKQVWPSDVNPPFTREMNIYDFTASMWTKGPQLPANMNVRYRAPTTLVGKDLYYIGGMTANYTQTNITTDYIMIPMTEILIYHIKDSTWEIKQATGVDIPDPRILHTIAANTRSMTWTKQDPIGSGPGALYGHAAVFADNSRLLFVMFGVNNAGAVQNGFGVLDTQDWKWVDQYTSSYPPQDESGDDPSDLNSSEGLSSGAIAGIVVGCVAGVALIAAFCFIRNRRNRNGKSEKRVPDGEATGGTGRFKPEAANDTIPNATLSPLVSAETVPPYRGHIPNEIDPPIALPVQNTTNAQAAPRPLNLRPVKPDGE</sequence>
<keyword evidence="5" id="KW-0732">Signal</keyword>
<dbReference type="OrthoDB" id="2363417at2759"/>
<reference evidence="6 7" key="1">
    <citation type="submission" date="2020-12" db="EMBL/GenBank/DDBJ databases">
        <title>Metabolic potential, ecology and presence of endohyphal bacteria is reflected in genomic diversity of Mucoromycotina.</title>
        <authorList>
            <person name="Muszewska A."/>
            <person name="Okrasinska A."/>
            <person name="Steczkiewicz K."/>
            <person name="Drgas O."/>
            <person name="Orlowska M."/>
            <person name="Perlinska-Lenart U."/>
            <person name="Aleksandrzak-Piekarczyk T."/>
            <person name="Szatraj K."/>
            <person name="Zielenkiewicz U."/>
            <person name="Pilsyk S."/>
            <person name="Malc E."/>
            <person name="Mieczkowski P."/>
            <person name="Kruszewska J.S."/>
            <person name="Biernat P."/>
            <person name="Pawlowska J."/>
        </authorList>
    </citation>
    <scope>NUCLEOTIDE SEQUENCE [LARGE SCALE GENOMIC DNA]</scope>
    <source>
        <strain evidence="6 7">CBS 142.35</strain>
    </source>
</reference>
<evidence type="ECO:0008006" key="8">
    <source>
        <dbReference type="Google" id="ProtNLM"/>
    </source>
</evidence>
<protein>
    <recommendedName>
        <fullName evidence="8">Kelch repeat protein</fullName>
    </recommendedName>
</protein>
<dbReference type="EMBL" id="JAEPRB010000075">
    <property type="protein sequence ID" value="KAG2222785.1"/>
    <property type="molecule type" value="Genomic_DNA"/>
</dbReference>
<evidence type="ECO:0000313" key="7">
    <source>
        <dbReference type="Proteomes" id="UP000646827"/>
    </source>
</evidence>
<comment type="caution">
    <text evidence="6">The sequence shown here is derived from an EMBL/GenBank/DDBJ whole genome shotgun (WGS) entry which is preliminary data.</text>
</comment>
<keyword evidence="1" id="KW-0880">Kelch repeat</keyword>
<dbReference type="PANTHER" id="PTHR46093:SF18">
    <property type="entry name" value="FIBRONECTIN TYPE-III DOMAIN-CONTAINING PROTEIN"/>
    <property type="match status" value="1"/>
</dbReference>
<dbReference type="InterPro" id="IPR011043">
    <property type="entry name" value="Gal_Oxase/kelch_b-propeller"/>
</dbReference>
<dbReference type="SUPFAM" id="SSF50965">
    <property type="entry name" value="Galactose oxidase, central domain"/>
    <property type="match status" value="1"/>
</dbReference>
<keyword evidence="4" id="KW-1133">Transmembrane helix</keyword>
<feature type="region of interest" description="Disordered" evidence="3">
    <location>
        <begin position="370"/>
        <end position="399"/>
    </location>
</feature>
<feature type="signal peptide" evidence="5">
    <location>
        <begin position="1"/>
        <end position="19"/>
    </location>
</feature>
<dbReference type="PANTHER" id="PTHR46093">
    <property type="entry name" value="ACYL-COA-BINDING DOMAIN-CONTAINING PROTEIN 5"/>
    <property type="match status" value="1"/>
</dbReference>
<accession>A0A8H7VJF8</accession>
<gene>
    <name evidence="6" type="ORF">INT45_013149</name>
</gene>
<keyword evidence="4" id="KW-0472">Membrane</keyword>
<name>A0A8H7VJF8_9FUNG</name>
<organism evidence="6 7">
    <name type="scientific">Circinella minor</name>
    <dbReference type="NCBI Taxonomy" id="1195481"/>
    <lineage>
        <taxon>Eukaryota</taxon>
        <taxon>Fungi</taxon>
        <taxon>Fungi incertae sedis</taxon>
        <taxon>Mucoromycota</taxon>
        <taxon>Mucoromycotina</taxon>
        <taxon>Mucoromycetes</taxon>
        <taxon>Mucorales</taxon>
        <taxon>Lichtheimiaceae</taxon>
        <taxon>Circinella</taxon>
    </lineage>
</organism>
<evidence type="ECO:0000256" key="2">
    <source>
        <dbReference type="ARBA" id="ARBA00022737"/>
    </source>
</evidence>
<keyword evidence="2" id="KW-0677">Repeat</keyword>
<dbReference type="Gene3D" id="2.120.10.80">
    <property type="entry name" value="Kelch-type beta propeller"/>
    <property type="match status" value="3"/>
</dbReference>
<evidence type="ECO:0000256" key="1">
    <source>
        <dbReference type="ARBA" id="ARBA00022441"/>
    </source>
</evidence>
<keyword evidence="4" id="KW-0812">Transmembrane</keyword>
<evidence type="ECO:0000313" key="6">
    <source>
        <dbReference type="EMBL" id="KAG2222785.1"/>
    </source>
</evidence>
<dbReference type="AlphaFoldDB" id="A0A8H7VJF8"/>
<evidence type="ECO:0000256" key="5">
    <source>
        <dbReference type="SAM" id="SignalP"/>
    </source>
</evidence>
<proteinExistence type="predicted"/>
<evidence type="ECO:0000256" key="4">
    <source>
        <dbReference type="SAM" id="Phobius"/>
    </source>
</evidence>
<feature type="transmembrane region" description="Helical" evidence="4">
    <location>
        <begin position="342"/>
        <end position="363"/>
    </location>
</feature>